<feature type="non-terminal residue" evidence="1">
    <location>
        <position position="106"/>
    </location>
</feature>
<protein>
    <submittedName>
        <fullName evidence="1">Uncharacterized protein</fullName>
    </submittedName>
</protein>
<comment type="caution">
    <text evidence="1">The sequence shown here is derived from an EMBL/GenBank/DDBJ whole genome shotgun (WGS) entry which is preliminary data.</text>
</comment>
<sequence length="106" mass="12068">MYTTFISMAEAIGDHVLKARPHLETKVSNQFPSAMHYVRTLVDLVLEDDTLRMPAQNNPEQEAEREKAAIIREFPSYEGLLKALQEELKNTDHALNICIALEALMK</sequence>
<evidence type="ECO:0000313" key="2">
    <source>
        <dbReference type="Proteomes" id="UP000824469"/>
    </source>
</evidence>
<dbReference type="Proteomes" id="UP000824469">
    <property type="component" value="Unassembled WGS sequence"/>
</dbReference>
<organism evidence="1 2">
    <name type="scientific">Taxus chinensis</name>
    <name type="common">Chinese yew</name>
    <name type="synonym">Taxus wallichiana var. chinensis</name>
    <dbReference type="NCBI Taxonomy" id="29808"/>
    <lineage>
        <taxon>Eukaryota</taxon>
        <taxon>Viridiplantae</taxon>
        <taxon>Streptophyta</taxon>
        <taxon>Embryophyta</taxon>
        <taxon>Tracheophyta</taxon>
        <taxon>Spermatophyta</taxon>
        <taxon>Pinopsida</taxon>
        <taxon>Pinidae</taxon>
        <taxon>Conifers II</taxon>
        <taxon>Cupressales</taxon>
        <taxon>Taxaceae</taxon>
        <taxon>Taxus</taxon>
    </lineage>
</organism>
<keyword evidence="2" id="KW-1185">Reference proteome</keyword>
<dbReference type="EMBL" id="JAHRHJ020000004">
    <property type="protein sequence ID" value="KAH9319481.1"/>
    <property type="molecule type" value="Genomic_DNA"/>
</dbReference>
<accession>A0AA38GAJ7</accession>
<evidence type="ECO:0000313" key="1">
    <source>
        <dbReference type="EMBL" id="KAH9319481.1"/>
    </source>
</evidence>
<dbReference type="AlphaFoldDB" id="A0AA38GAJ7"/>
<gene>
    <name evidence="1" type="ORF">KI387_021250</name>
</gene>
<reference evidence="1 2" key="1">
    <citation type="journal article" date="2021" name="Nat. Plants">
        <title>The Taxus genome provides insights into paclitaxel biosynthesis.</title>
        <authorList>
            <person name="Xiong X."/>
            <person name="Gou J."/>
            <person name="Liao Q."/>
            <person name="Li Y."/>
            <person name="Zhou Q."/>
            <person name="Bi G."/>
            <person name="Li C."/>
            <person name="Du R."/>
            <person name="Wang X."/>
            <person name="Sun T."/>
            <person name="Guo L."/>
            <person name="Liang H."/>
            <person name="Lu P."/>
            <person name="Wu Y."/>
            <person name="Zhang Z."/>
            <person name="Ro D.K."/>
            <person name="Shang Y."/>
            <person name="Huang S."/>
            <person name="Yan J."/>
        </authorList>
    </citation>
    <scope>NUCLEOTIDE SEQUENCE [LARGE SCALE GENOMIC DNA]</scope>
    <source>
        <strain evidence="1">Ta-2019</strain>
    </source>
</reference>
<proteinExistence type="predicted"/>
<name>A0AA38GAJ7_TAXCH</name>